<keyword evidence="5" id="KW-0406">Ion transport</keyword>
<proteinExistence type="predicted"/>
<evidence type="ECO:0000313" key="13">
    <source>
        <dbReference type="EMBL" id="PAA64937.1"/>
    </source>
</evidence>
<dbReference type="InterPro" id="IPR005821">
    <property type="entry name" value="Ion_trans_dom"/>
</dbReference>
<evidence type="ECO:0000313" key="14">
    <source>
        <dbReference type="Proteomes" id="UP000215902"/>
    </source>
</evidence>
<feature type="transmembrane region" description="Helical" evidence="9">
    <location>
        <begin position="1250"/>
        <end position="1272"/>
    </location>
</feature>
<dbReference type="Pfam" id="PF25508">
    <property type="entry name" value="TRPM2"/>
    <property type="match status" value="1"/>
</dbReference>
<evidence type="ECO:0000256" key="9">
    <source>
        <dbReference type="SAM" id="Phobius"/>
    </source>
</evidence>
<feature type="compositionally biased region" description="Basic and acidic residues" evidence="8">
    <location>
        <begin position="29"/>
        <end position="40"/>
    </location>
</feature>
<accession>A0A267EVM8</accession>
<dbReference type="Pfam" id="PF18139">
    <property type="entry name" value="LSDAT_euk"/>
    <property type="match status" value="1"/>
</dbReference>
<evidence type="ECO:0000256" key="4">
    <source>
        <dbReference type="ARBA" id="ARBA00022989"/>
    </source>
</evidence>
<evidence type="ECO:0000256" key="5">
    <source>
        <dbReference type="ARBA" id="ARBA00023065"/>
    </source>
</evidence>
<evidence type="ECO:0000256" key="2">
    <source>
        <dbReference type="ARBA" id="ARBA00022448"/>
    </source>
</evidence>
<evidence type="ECO:0000259" key="12">
    <source>
        <dbReference type="Pfam" id="PF25508"/>
    </source>
</evidence>
<feature type="region of interest" description="Disordered" evidence="8">
    <location>
        <begin position="1372"/>
        <end position="1405"/>
    </location>
</feature>
<keyword evidence="14" id="KW-1185">Reference proteome</keyword>
<keyword evidence="6 9" id="KW-0472">Membrane</keyword>
<dbReference type="Proteomes" id="UP000215902">
    <property type="component" value="Unassembled WGS sequence"/>
</dbReference>
<evidence type="ECO:0000259" key="10">
    <source>
        <dbReference type="Pfam" id="PF00520"/>
    </source>
</evidence>
<evidence type="ECO:0008006" key="15">
    <source>
        <dbReference type="Google" id="ProtNLM"/>
    </source>
</evidence>
<dbReference type="Pfam" id="PF00520">
    <property type="entry name" value="Ion_trans"/>
    <property type="match status" value="1"/>
</dbReference>
<comment type="caution">
    <text evidence="13">The sequence shown here is derived from an EMBL/GenBank/DDBJ whole genome shotgun (WGS) entry which is preliminary data.</text>
</comment>
<dbReference type="EMBL" id="NIVC01001698">
    <property type="protein sequence ID" value="PAA64937.1"/>
    <property type="molecule type" value="Genomic_DNA"/>
</dbReference>
<keyword evidence="4 9" id="KW-1133">Transmembrane helix</keyword>
<dbReference type="PANTHER" id="PTHR13800">
    <property type="entry name" value="TRANSIENT RECEPTOR POTENTIAL CATION CHANNEL, SUBFAMILY M, MEMBER 6"/>
    <property type="match status" value="1"/>
</dbReference>
<evidence type="ECO:0000256" key="7">
    <source>
        <dbReference type="ARBA" id="ARBA00023303"/>
    </source>
</evidence>
<evidence type="ECO:0000256" key="8">
    <source>
        <dbReference type="SAM" id="MobiDB-lite"/>
    </source>
</evidence>
<dbReference type="InterPro" id="IPR041491">
    <property type="entry name" value="TRPM_SLOG"/>
</dbReference>
<feature type="transmembrane region" description="Helical" evidence="9">
    <location>
        <begin position="1179"/>
        <end position="1200"/>
    </location>
</feature>
<gene>
    <name evidence="13" type="ORF">BOX15_Mlig014651g1</name>
</gene>
<feature type="transmembrane region" description="Helical" evidence="9">
    <location>
        <begin position="1142"/>
        <end position="1159"/>
    </location>
</feature>
<evidence type="ECO:0000256" key="3">
    <source>
        <dbReference type="ARBA" id="ARBA00022692"/>
    </source>
</evidence>
<feature type="compositionally biased region" description="Basic residues" evidence="8">
    <location>
        <begin position="49"/>
        <end position="67"/>
    </location>
</feature>
<sequence length="1443" mass="165625">MDGENIDLSGYRQHIRVQPVGPDYVDQPGPDRLEKDRTTEEDGSVANKDRKRERKHKHRKHRHRSRRSRDFEEESGAGADASEADTVRLSAAAADNAAYSGGVAAKEVGAASSDGRQYVSQHQPSPRRQQHPQNQQFGATVAPVKEPSSQLTSRSNRGEPQLQQTQQTLHDFAKQNISMRLCKQYIPNPAETPPGCETICHCNRPPQWHREQGIPVQQSEQQAKVKWRTETCARVLPTNSFGRMKLQGFGRLGVTHKPFYIRIDSETRDFEALWELMTSPMYWALPLPDLVLSVNGGAKKMEKMSAKLLKKVKQGLTNVASGVKTTWILTPGFNLGCSQLVGQAIQEYNFAGGAQQIWVIGLCSWGAVYNRECLEIDSTNSKAEQIDTVEYANCTENPGRGQAAIEPNHTHFIFCDNGTVRYFGTEMEFRADFEQYIVNKLKSLVKNKENAFNPPVVQLVIEGGKKAVLMAGKSAEAGTPVITVQGSGRAANELAFFRNIRNLHSRADDEFVMKKIKDMLERYQPTWKCNELEAKEITHVLMQFSKEDPKSKFDCHMLSVYNTELDEDMAKTILYTFFKHKDYKDSTMTQVRLCMAWQRADIAAAEIFAEARKSKWTGMNLQRAMKEALNKQQVDFVKLFLEHGIDLSKFLSLETLSDLYAKMFRSGSQQADRLLHKLDKLPCCSFRSVTSQDVWDASNNFNKETDPQVIMQAVNWLIKVYTEHAVDNLYTPENLQENPMKGASPLARPLLRETIFPPYTKNGKRRFTSQDLFLWSLLTHNVELAVLFWKHGKDQIGSALIGYSILNNMAMDAAKRGEMETTDQLTRDAHRFEQLAVGVLEECSKNRAVCRLLLIRSLPYWNQQTVMAIAEANQCMDMLYQTPVQTVLTQTWMGGMEADTSNWRIILCLFLPFLVPVLVFHQHAADQIKGEPEISTGDQPETQRQVKSVMKEVEAVDMRGFHAREAMEDLQVEEVISDFNKQNRREMRLRKMRHQRHGLRRMAFCISLGLFYSAPICKFILNVISTVSFLIFYSYIVLVQLHPVQRSCKINSTYSISPPSDVEPFISFPQPHGIEIYMFLWAFTYVLEEFRQFFSKQQPLVKKVGELSYWDKFDMVISALFVLCLVLRLTVACQNFDWVRNAYALTLALCFIRFMQFYYPSQTLGPKVVMIINMLNDVIFFVLILLVFMLAYGVAYFSLMTDNNYNYVNKKFDFHDIMRGVLYIPYWQMYGELELESVDQGMAVGGSRNWLVIVLMAFYMLGTNVLLLNLLIAMFGHTFEKVQSESNKYYAYIRHELIYEYYTRPVLPPPFVFISHIIRLVGFLRRRCCARGCRSNQNKPKYDDFTMELDQNQHQRLSAIEQRATDRYLRRYPESDEHSKPVSALATDSAGIRDNGDKEQDGAAVSEKLQELEEKFTKLQEQMREVTESNGKMLQILQHLGDK</sequence>
<evidence type="ECO:0000259" key="11">
    <source>
        <dbReference type="Pfam" id="PF18139"/>
    </source>
</evidence>
<dbReference type="GO" id="GO:0005886">
    <property type="term" value="C:plasma membrane"/>
    <property type="evidence" value="ECO:0007669"/>
    <property type="project" value="TreeGrafter"/>
</dbReference>
<feature type="transmembrane region" description="Helical" evidence="9">
    <location>
        <begin position="1020"/>
        <end position="1039"/>
    </location>
</feature>
<feature type="region of interest" description="Disordered" evidence="8">
    <location>
        <begin position="112"/>
        <end position="164"/>
    </location>
</feature>
<feature type="compositionally biased region" description="Low complexity" evidence="8">
    <location>
        <begin position="120"/>
        <end position="136"/>
    </location>
</feature>
<keyword evidence="2" id="KW-0813">Transport</keyword>
<feature type="domain" description="TRPM-like" evidence="12">
    <location>
        <begin position="606"/>
        <end position="874"/>
    </location>
</feature>
<dbReference type="STRING" id="282301.A0A267EVM8"/>
<feature type="domain" description="TRPM SLOG" evidence="11">
    <location>
        <begin position="260"/>
        <end position="543"/>
    </location>
</feature>
<dbReference type="InterPro" id="IPR057366">
    <property type="entry name" value="TRPM-like"/>
</dbReference>
<feature type="region of interest" description="Disordered" evidence="8">
    <location>
        <begin position="1"/>
        <end position="83"/>
    </location>
</feature>
<reference evidence="13 14" key="1">
    <citation type="submission" date="2017-06" db="EMBL/GenBank/DDBJ databases">
        <title>A platform for efficient transgenesis in Macrostomum lignano, a flatworm model organism for stem cell research.</title>
        <authorList>
            <person name="Berezikov E."/>
        </authorList>
    </citation>
    <scope>NUCLEOTIDE SEQUENCE [LARGE SCALE GENOMIC DNA]</scope>
    <source>
        <strain evidence="13">DV1</strain>
        <tissue evidence="13">Whole organism</tissue>
    </source>
</reference>
<feature type="domain" description="Ion transport" evidence="10">
    <location>
        <begin position="1028"/>
        <end position="1286"/>
    </location>
</feature>
<name>A0A267EVM8_9PLAT</name>
<protein>
    <recommendedName>
        <fullName evidence="15">Ion transport domain-containing protein</fullName>
    </recommendedName>
</protein>
<keyword evidence="7" id="KW-0407">Ion channel</keyword>
<feature type="transmembrane region" description="Helical" evidence="9">
    <location>
        <begin position="1113"/>
        <end position="1130"/>
    </location>
</feature>
<dbReference type="PANTHER" id="PTHR13800:SF12">
    <property type="entry name" value="TRANSIENT RECEPTOR POTENTIAL CATION CHANNEL SUBFAMILY M MEMBER-LIKE 2"/>
    <property type="match status" value="1"/>
</dbReference>
<dbReference type="OrthoDB" id="310870at2759"/>
<evidence type="ECO:0000256" key="6">
    <source>
        <dbReference type="ARBA" id="ARBA00023136"/>
    </source>
</evidence>
<organism evidence="13 14">
    <name type="scientific">Macrostomum lignano</name>
    <dbReference type="NCBI Taxonomy" id="282301"/>
    <lineage>
        <taxon>Eukaryota</taxon>
        <taxon>Metazoa</taxon>
        <taxon>Spiralia</taxon>
        <taxon>Lophotrochozoa</taxon>
        <taxon>Platyhelminthes</taxon>
        <taxon>Rhabditophora</taxon>
        <taxon>Macrostomorpha</taxon>
        <taxon>Macrostomida</taxon>
        <taxon>Macrostomidae</taxon>
        <taxon>Macrostomum</taxon>
    </lineage>
</organism>
<keyword evidence="3 9" id="KW-0812">Transmembrane</keyword>
<dbReference type="GO" id="GO:0099604">
    <property type="term" value="F:ligand-gated calcium channel activity"/>
    <property type="evidence" value="ECO:0007669"/>
    <property type="project" value="TreeGrafter"/>
</dbReference>
<comment type="subcellular location">
    <subcellularLocation>
        <location evidence="1">Membrane</location>
        <topology evidence="1">Multi-pass membrane protein</topology>
    </subcellularLocation>
</comment>
<feature type="transmembrane region" description="Helical" evidence="9">
    <location>
        <begin position="903"/>
        <end position="920"/>
    </location>
</feature>
<dbReference type="InterPro" id="IPR050927">
    <property type="entry name" value="TRPM"/>
</dbReference>
<evidence type="ECO:0000256" key="1">
    <source>
        <dbReference type="ARBA" id="ARBA00004141"/>
    </source>
</evidence>